<proteinExistence type="predicted"/>
<dbReference type="Gene3D" id="3.20.20.80">
    <property type="entry name" value="Glycosidases"/>
    <property type="match status" value="1"/>
</dbReference>
<dbReference type="Pfam" id="PF02836">
    <property type="entry name" value="Glyco_hydro_2_C"/>
    <property type="match status" value="1"/>
</dbReference>
<dbReference type="PANTHER" id="PTHR42732:SF1">
    <property type="entry name" value="BETA-MANNOSIDASE"/>
    <property type="match status" value="1"/>
</dbReference>
<dbReference type="PANTHER" id="PTHR42732">
    <property type="entry name" value="BETA-GALACTOSIDASE"/>
    <property type="match status" value="1"/>
</dbReference>
<organism evidence="3 4">
    <name type="scientific">Spirosoma arboris</name>
    <dbReference type="NCBI Taxonomy" id="2682092"/>
    <lineage>
        <taxon>Bacteria</taxon>
        <taxon>Pseudomonadati</taxon>
        <taxon>Bacteroidota</taxon>
        <taxon>Cytophagia</taxon>
        <taxon>Cytophagales</taxon>
        <taxon>Cytophagaceae</taxon>
        <taxon>Spirosoma</taxon>
    </lineage>
</organism>
<dbReference type="AlphaFoldDB" id="A0A7K1S888"/>
<name>A0A7K1S888_9BACT</name>
<feature type="signal peptide" evidence="1">
    <location>
        <begin position="1"/>
        <end position="18"/>
    </location>
</feature>
<sequence length="437" mass="49543">MRLLFVIVFLVTSLINSGCTETNKSHSETSTGVKPTSIHQNGQSFQLLRYGKPYFIKGAGGVSHLSQLKSCGGNSVRIWDDLEASSILDQAQSLGLTVFFGLWVEREMEGFDYDDQTAVDRQYERIRKIVLKYRHHPALLMWCVGNEWAMEASNFRVYDEVNRLAALVHELDPDHPVATVISPDSERAIWLVQERCPAVDVLAVNSYALTEKLPQFLKKGGWDKPYLISEYGAQAYWETPVTPWKAPIEPTSQQKYDYLNGFYRKYIGSQPPNCFGSYLFYWGFKQEETHTWFNVFDDQGRSTPMVELMQLLWSGKQSPNKAPVVKALLIDGKPSAYQSYTPSTLPHQAHIVANDLDGDTLTYYWEIKRRAQFSADYAGTPLPAIKGLISSPDHALISFKLPDKPGAYRLFAYAYDTHRHVSSANFSFEIKADSSAK</sequence>
<evidence type="ECO:0000313" key="4">
    <source>
        <dbReference type="Proteomes" id="UP000436006"/>
    </source>
</evidence>
<feature type="domain" description="Glycoside hydrolase family 2 catalytic" evidence="2">
    <location>
        <begin position="113"/>
        <end position="236"/>
    </location>
</feature>
<dbReference type="EMBL" id="WPIN01000003">
    <property type="protein sequence ID" value="MVM29999.1"/>
    <property type="molecule type" value="Genomic_DNA"/>
</dbReference>
<keyword evidence="1" id="KW-0732">Signal</keyword>
<comment type="caution">
    <text evidence="3">The sequence shown here is derived from an EMBL/GenBank/DDBJ whole genome shotgun (WGS) entry which is preliminary data.</text>
</comment>
<dbReference type="RefSeq" id="WP_157584259.1">
    <property type="nucleotide sequence ID" value="NZ_WPIN01000003.1"/>
</dbReference>
<dbReference type="GO" id="GO:0004553">
    <property type="term" value="F:hydrolase activity, hydrolyzing O-glycosyl compounds"/>
    <property type="evidence" value="ECO:0007669"/>
    <property type="project" value="InterPro"/>
</dbReference>
<gene>
    <name evidence="3" type="ORF">GO755_08145</name>
</gene>
<evidence type="ECO:0000313" key="3">
    <source>
        <dbReference type="EMBL" id="MVM29999.1"/>
    </source>
</evidence>
<dbReference type="Proteomes" id="UP000436006">
    <property type="component" value="Unassembled WGS sequence"/>
</dbReference>
<accession>A0A7K1S888</accession>
<dbReference type="InterPro" id="IPR006103">
    <property type="entry name" value="Glyco_hydro_2_cat"/>
</dbReference>
<dbReference type="SUPFAM" id="SSF51445">
    <property type="entry name" value="(Trans)glycosidases"/>
    <property type="match status" value="1"/>
</dbReference>
<evidence type="ECO:0000259" key="2">
    <source>
        <dbReference type="Pfam" id="PF02836"/>
    </source>
</evidence>
<dbReference type="InterPro" id="IPR017853">
    <property type="entry name" value="GH"/>
</dbReference>
<keyword evidence="4" id="KW-1185">Reference proteome</keyword>
<dbReference type="GO" id="GO:0005975">
    <property type="term" value="P:carbohydrate metabolic process"/>
    <property type="evidence" value="ECO:0007669"/>
    <property type="project" value="InterPro"/>
</dbReference>
<dbReference type="InterPro" id="IPR051913">
    <property type="entry name" value="GH2_Domain-Containing"/>
</dbReference>
<feature type="chain" id="PRO_5029494436" description="Glycoside hydrolase family 2 catalytic domain-containing protein" evidence="1">
    <location>
        <begin position="19"/>
        <end position="437"/>
    </location>
</feature>
<evidence type="ECO:0000256" key="1">
    <source>
        <dbReference type="SAM" id="SignalP"/>
    </source>
</evidence>
<reference evidence="3 4" key="1">
    <citation type="submission" date="2019-12" db="EMBL/GenBank/DDBJ databases">
        <title>Spirosoma sp. HMF4905 genome sequencing and assembly.</title>
        <authorList>
            <person name="Kang H."/>
            <person name="Cha I."/>
            <person name="Kim H."/>
            <person name="Joh K."/>
        </authorList>
    </citation>
    <scope>NUCLEOTIDE SEQUENCE [LARGE SCALE GENOMIC DNA]</scope>
    <source>
        <strain evidence="3 4">HMF4905</strain>
    </source>
</reference>
<protein>
    <recommendedName>
        <fullName evidence="2">Glycoside hydrolase family 2 catalytic domain-containing protein</fullName>
    </recommendedName>
</protein>